<dbReference type="AlphaFoldDB" id="A0A9R1VKP4"/>
<gene>
    <name evidence="1" type="ORF">LSAT_V11C500241650</name>
</gene>
<comment type="caution">
    <text evidence="1">The sequence shown here is derived from an EMBL/GenBank/DDBJ whole genome shotgun (WGS) entry which is preliminary data.</text>
</comment>
<dbReference type="Proteomes" id="UP000235145">
    <property type="component" value="Unassembled WGS sequence"/>
</dbReference>
<protein>
    <submittedName>
        <fullName evidence="1">Uncharacterized protein</fullName>
    </submittedName>
</protein>
<sequence length="164" mass="19040">MDKYDSYTYLNLDEFEALLTLDELIGAVIWSYVNMLFNKIKYGPPERDHGICFVNPIVILLSNHKGKSKNIDDASRSVADHLSTRNDNDIILLSYNLDEMVLHATQSGPNKKYPVQLVSTKCGYYMLKFMKEIVEEENEVLVNDNVSISFYFHYFNLIKIELKK</sequence>
<name>A0A9R1VKP4_LACSA</name>
<dbReference type="SUPFAM" id="SSF54001">
    <property type="entry name" value="Cysteine proteinases"/>
    <property type="match status" value="1"/>
</dbReference>
<evidence type="ECO:0000313" key="2">
    <source>
        <dbReference type="Proteomes" id="UP000235145"/>
    </source>
</evidence>
<organism evidence="1 2">
    <name type="scientific">Lactuca sativa</name>
    <name type="common">Garden lettuce</name>
    <dbReference type="NCBI Taxonomy" id="4236"/>
    <lineage>
        <taxon>Eukaryota</taxon>
        <taxon>Viridiplantae</taxon>
        <taxon>Streptophyta</taxon>
        <taxon>Embryophyta</taxon>
        <taxon>Tracheophyta</taxon>
        <taxon>Spermatophyta</taxon>
        <taxon>Magnoliopsida</taxon>
        <taxon>eudicotyledons</taxon>
        <taxon>Gunneridae</taxon>
        <taxon>Pentapetalae</taxon>
        <taxon>asterids</taxon>
        <taxon>campanulids</taxon>
        <taxon>Asterales</taxon>
        <taxon>Asteraceae</taxon>
        <taxon>Cichorioideae</taxon>
        <taxon>Cichorieae</taxon>
        <taxon>Lactucinae</taxon>
        <taxon>Lactuca</taxon>
    </lineage>
</organism>
<accession>A0A9R1VKP4</accession>
<reference evidence="1 2" key="1">
    <citation type="journal article" date="2017" name="Nat. Commun.">
        <title>Genome assembly with in vitro proximity ligation data and whole-genome triplication in lettuce.</title>
        <authorList>
            <person name="Reyes-Chin-Wo S."/>
            <person name="Wang Z."/>
            <person name="Yang X."/>
            <person name="Kozik A."/>
            <person name="Arikit S."/>
            <person name="Song C."/>
            <person name="Xia L."/>
            <person name="Froenicke L."/>
            <person name="Lavelle D.O."/>
            <person name="Truco M.J."/>
            <person name="Xia R."/>
            <person name="Zhu S."/>
            <person name="Xu C."/>
            <person name="Xu H."/>
            <person name="Xu X."/>
            <person name="Cox K."/>
            <person name="Korf I."/>
            <person name="Meyers B.C."/>
            <person name="Michelmore R.W."/>
        </authorList>
    </citation>
    <scope>NUCLEOTIDE SEQUENCE [LARGE SCALE GENOMIC DNA]</scope>
    <source>
        <strain evidence="2">cv. Salinas</strain>
        <tissue evidence="1">Seedlings</tissue>
    </source>
</reference>
<keyword evidence="2" id="KW-1185">Reference proteome</keyword>
<proteinExistence type="predicted"/>
<dbReference type="InterPro" id="IPR038765">
    <property type="entry name" value="Papain-like_cys_pep_sf"/>
</dbReference>
<evidence type="ECO:0000313" key="1">
    <source>
        <dbReference type="EMBL" id="KAJ0207793.1"/>
    </source>
</evidence>
<dbReference type="EMBL" id="NBSK02000005">
    <property type="protein sequence ID" value="KAJ0207793.1"/>
    <property type="molecule type" value="Genomic_DNA"/>
</dbReference>